<evidence type="ECO:0008006" key="3">
    <source>
        <dbReference type="Google" id="ProtNLM"/>
    </source>
</evidence>
<dbReference type="RefSeq" id="WP_160808363.1">
    <property type="nucleotide sequence ID" value="NZ_WVTG01000001.1"/>
</dbReference>
<dbReference type="InterPro" id="IPR035897">
    <property type="entry name" value="Toll_tir_struct_dom_sf"/>
</dbReference>
<reference evidence="1 2" key="1">
    <citation type="submission" date="2019-04" db="EMBL/GenBank/DDBJ databases">
        <title>Step-wise assembly of the neonatal virome modulated by breast feeding.</title>
        <authorList>
            <person name="Liang G."/>
            <person name="Bushman F."/>
        </authorList>
    </citation>
    <scope>NUCLEOTIDE SEQUENCE [LARGE SCALE GENOMIC DNA]</scope>
    <source>
        <strain evidence="1 2">E3754</strain>
    </source>
</reference>
<name>A0AAP6V8P0_ENTFL</name>
<evidence type="ECO:0000313" key="1">
    <source>
        <dbReference type="EMBL" id="MXS52864.1"/>
    </source>
</evidence>
<comment type="caution">
    <text evidence="1">The sequence shown here is derived from an EMBL/GenBank/DDBJ whole genome shotgun (WGS) entry which is preliminary data.</text>
</comment>
<dbReference type="EMBL" id="WVTJ01000015">
    <property type="protein sequence ID" value="MXS52864.1"/>
    <property type="molecule type" value="Genomic_DNA"/>
</dbReference>
<protein>
    <recommendedName>
        <fullName evidence="3">Toll/interleukin-1 receptor domain-containing protein</fullName>
    </recommendedName>
</protein>
<organism evidence="1 2">
    <name type="scientific">Enterococcus faecalis</name>
    <name type="common">Streptococcus faecalis</name>
    <dbReference type="NCBI Taxonomy" id="1351"/>
    <lineage>
        <taxon>Bacteria</taxon>
        <taxon>Bacillati</taxon>
        <taxon>Bacillota</taxon>
        <taxon>Bacilli</taxon>
        <taxon>Lactobacillales</taxon>
        <taxon>Enterococcaceae</taxon>
        <taxon>Enterococcus</taxon>
    </lineage>
</organism>
<dbReference type="AlphaFoldDB" id="A0AAP6V8P0"/>
<sequence>MYRGYNLDLSTSEKQAFLGIKDYEIVAYEKKIAQLKNGLQKKIDETIHLPRTSDNRVDGTKLINDWFPDYQADVFISHSHNDVRTAKRLACWLEKEFGLTTFIDSTVWGNANNLLKKIDEKYCVLKREKDGSIASYDYQIRNFTTSHIHMMLSTALNDVIHSTECIIFMNTPESLKINEVENKKTVSPWIYNELKTASIVEKIYPRAKSIQESIEKGYLQHKYSARNKLEIEYDVNKQLAIFENLDANKLQLWQSKFTTRKNYVHPLDILYTEI</sequence>
<proteinExistence type="predicted"/>
<evidence type="ECO:0000313" key="2">
    <source>
        <dbReference type="Proteomes" id="UP000429730"/>
    </source>
</evidence>
<gene>
    <name evidence="1" type="ORF">GTI81_09085</name>
</gene>
<accession>A0AAP6V8P0</accession>
<dbReference type="SUPFAM" id="SSF52200">
    <property type="entry name" value="Toll/Interleukin receptor TIR domain"/>
    <property type="match status" value="1"/>
</dbReference>
<dbReference type="Proteomes" id="UP000429730">
    <property type="component" value="Unassembled WGS sequence"/>
</dbReference>
<dbReference type="Gene3D" id="3.40.50.10140">
    <property type="entry name" value="Toll/interleukin-1 receptor homology (TIR) domain"/>
    <property type="match status" value="1"/>
</dbReference>